<sequence length="179" mass="19502">MDGMPRSFDLAATYEYPAADVHAAFSEKQYWLTRLEKSGCDEISLDVLETAADGGIEVVTTQTVRPTKLPALVTQFHRGDLTLIREERWTPLLGAESGAGRATATIKGDLPGTPARVEATATLYDTTDGTCGARGDVHVTIEVKIPLVGGKLENFIGGHLMEMLRLEQVFTSEWIRDHG</sequence>
<accession>A0A100WG94</accession>
<dbReference type="STRING" id="228230.RMCC_4642"/>
<dbReference type="EMBL" id="BCSY01000076">
    <property type="protein sequence ID" value="GAS97676.1"/>
    <property type="molecule type" value="Genomic_DNA"/>
</dbReference>
<gene>
    <name evidence="1" type="ORF">RMCC_4642</name>
</gene>
<organism evidence="1 2">
    <name type="scientific">Mycolicibacterium canariasense</name>
    <name type="common">Mycobacterium canariasense</name>
    <dbReference type="NCBI Taxonomy" id="228230"/>
    <lineage>
        <taxon>Bacteria</taxon>
        <taxon>Bacillati</taxon>
        <taxon>Actinomycetota</taxon>
        <taxon>Actinomycetes</taxon>
        <taxon>Mycobacteriales</taxon>
        <taxon>Mycobacteriaceae</taxon>
        <taxon>Mycolicibacterium</taxon>
    </lineage>
</organism>
<dbReference type="Pfam" id="PF10698">
    <property type="entry name" value="DUF2505"/>
    <property type="match status" value="1"/>
</dbReference>
<reference evidence="2" key="2">
    <citation type="submission" date="2016-02" db="EMBL/GenBank/DDBJ databases">
        <title>Draft genome sequence of five rapidly growing Mycobacterium species.</title>
        <authorList>
            <person name="Katahira K."/>
            <person name="Gotou Y."/>
            <person name="Iida K."/>
            <person name="Ogura Y."/>
            <person name="Hayashi T."/>
        </authorList>
    </citation>
    <scope>NUCLEOTIDE SEQUENCE [LARGE SCALE GENOMIC DNA]</scope>
    <source>
        <strain evidence="2">JCM15298</strain>
    </source>
</reference>
<name>A0A100WG94_MYCCR</name>
<dbReference type="Proteomes" id="UP000069443">
    <property type="component" value="Unassembled WGS sequence"/>
</dbReference>
<dbReference type="InterPro" id="IPR019639">
    <property type="entry name" value="DUF2505"/>
</dbReference>
<dbReference type="AlphaFoldDB" id="A0A100WG94"/>
<evidence type="ECO:0000313" key="2">
    <source>
        <dbReference type="Proteomes" id="UP000069443"/>
    </source>
</evidence>
<reference evidence="2" key="1">
    <citation type="journal article" date="2016" name="Genome Announc.">
        <title>Draft Genome Sequences of Five Rapidly Growing Mycobacterium Species, M. thermoresistibile, M. fortuitum subsp. acetamidolyticum, M. canariasense, M. brisbanense, and M. novocastrense.</title>
        <authorList>
            <person name="Katahira K."/>
            <person name="Ogura Y."/>
            <person name="Gotoh Y."/>
            <person name="Hayashi T."/>
        </authorList>
    </citation>
    <scope>NUCLEOTIDE SEQUENCE [LARGE SCALE GENOMIC DNA]</scope>
    <source>
        <strain evidence="2">JCM15298</strain>
    </source>
</reference>
<comment type="caution">
    <text evidence="1">The sequence shown here is derived from an EMBL/GenBank/DDBJ whole genome shotgun (WGS) entry which is preliminary data.</text>
</comment>
<proteinExistence type="predicted"/>
<evidence type="ECO:0008006" key="3">
    <source>
        <dbReference type="Google" id="ProtNLM"/>
    </source>
</evidence>
<keyword evidence="2" id="KW-1185">Reference proteome</keyword>
<protein>
    <recommendedName>
        <fullName evidence="3">DUF2505 domain-containing protein</fullName>
    </recommendedName>
</protein>
<evidence type="ECO:0000313" key="1">
    <source>
        <dbReference type="EMBL" id="GAS97676.1"/>
    </source>
</evidence>